<dbReference type="Proteomes" id="UP001367316">
    <property type="component" value="Unassembled WGS sequence"/>
</dbReference>
<feature type="transmembrane region" description="Helical" evidence="1">
    <location>
        <begin position="144"/>
        <end position="166"/>
    </location>
</feature>
<keyword evidence="1" id="KW-0812">Transmembrane</keyword>
<feature type="transmembrane region" description="Helical" evidence="1">
    <location>
        <begin position="101"/>
        <end position="124"/>
    </location>
</feature>
<accession>A0ABR1MYC8</accession>
<protein>
    <submittedName>
        <fullName evidence="2">Uncharacterized protein</fullName>
    </submittedName>
</protein>
<evidence type="ECO:0000256" key="1">
    <source>
        <dbReference type="SAM" id="Phobius"/>
    </source>
</evidence>
<reference evidence="2 3" key="1">
    <citation type="submission" date="2024-04" db="EMBL/GenBank/DDBJ databases">
        <title>Phyllosticta paracitricarpa is synonymous to the EU quarantine fungus P. citricarpa based on phylogenomic analyses.</title>
        <authorList>
            <consortium name="Lawrence Berkeley National Laboratory"/>
            <person name="Van ingen-buijs V.A."/>
            <person name="Van westerhoven A.C."/>
            <person name="Haridas S."/>
            <person name="Skiadas P."/>
            <person name="Martin F."/>
            <person name="Groenewald J.Z."/>
            <person name="Crous P.W."/>
            <person name="Seidl M.F."/>
        </authorList>
    </citation>
    <scope>NUCLEOTIDE SEQUENCE [LARGE SCALE GENOMIC DNA]</scope>
    <source>
        <strain evidence="2 3">CBS 141358</strain>
    </source>
</reference>
<keyword evidence="1" id="KW-1133">Transmembrane helix</keyword>
<proteinExistence type="predicted"/>
<dbReference type="EMBL" id="JBBPBF010000032">
    <property type="protein sequence ID" value="KAK7607955.1"/>
    <property type="molecule type" value="Genomic_DNA"/>
</dbReference>
<feature type="transmembrane region" description="Helical" evidence="1">
    <location>
        <begin position="70"/>
        <end position="89"/>
    </location>
</feature>
<evidence type="ECO:0000313" key="2">
    <source>
        <dbReference type="EMBL" id="KAK7607955.1"/>
    </source>
</evidence>
<sequence length="441" mass="49120">MLMTAATCSGRLSIWTWTSNSCTPAQCLIFNSLLRSLWSFLFLRVSSHYFLSPFQRSVSLRLESFLASSISSWLTGWASAFCVFLNLRLFSRVSFPFAMRLSVAPTTLSCFCLLHILSSFAAPLLDNSVLFMPFQSSLRLSRAWVHLSRALFILLFLVAFAALGILSCSKGQDIISVGSDQIIIRSLRTVGWVVGPALTGRSSTFISTFFSSISIFALSFSSHADVKWPATYLGSLFEVHGWWGGPMHRLPGLLSFSVSIFGSFSSQLLVIPWRLEIRDLALRTSQFCLTNFSVTERLFSFENGKSIHLSRYSSASQNFSEQPSHSCICDLCFDVRVCELVTGCRVPGLLLVFVYWKAHPPGPGISSAFLSFHLVHSCFSGSAAHVDPPANTCRVDSRLRGNKVRIRKAGPSKLSRQEHWRYPRADSRFDIKTFGRIGCGT</sequence>
<keyword evidence="3" id="KW-1185">Reference proteome</keyword>
<gene>
    <name evidence="2" type="ORF">JOL62DRAFT_250261</name>
</gene>
<name>A0ABR1MYC8_9PEZI</name>
<keyword evidence="1" id="KW-0472">Membrane</keyword>
<evidence type="ECO:0000313" key="3">
    <source>
        <dbReference type="Proteomes" id="UP001367316"/>
    </source>
</evidence>
<comment type="caution">
    <text evidence="2">The sequence shown here is derived from an EMBL/GenBank/DDBJ whole genome shotgun (WGS) entry which is preliminary data.</text>
</comment>
<organism evidence="2 3">
    <name type="scientific">Phyllosticta paracitricarpa</name>
    <dbReference type="NCBI Taxonomy" id="2016321"/>
    <lineage>
        <taxon>Eukaryota</taxon>
        <taxon>Fungi</taxon>
        <taxon>Dikarya</taxon>
        <taxon>Ascomycota</taxon>
        <taxon>Pezizomycotina</taxon>
        <taxon>Dothideomycetes</taxon>
        <taxon>Dothideomycetes incertae sedis</taxon>
        <taxon>Botryosphaeriales</taxon>
        <taxon>Phyllostictaceae</taxon>
        <taxon>Phyllosticta</taxon>
    </lineage>
</organism>